<name>Q32N29_XENLA</name>
<dbReference type="EMBL" id="BC108868">
    <property type="protein sequence ID" value="AAI08869.1"/>
    <property type="molecule type" value="mRNA"/>
</dbReference>
<protein>
    <recommendedName>
        <fullName evidence="2">RNA helicase</fullName>
    </recommendedName>
</protein>
<evidence type="ECO:0008006" key="2">
    <source>
        <dbReference type="Google" id="ProtNLM"/>
    </source>
</evidence>
<accession>Q32N29</accession>
<sequence length="38" mass="4262">MSLKESLLRGIYGFEKPSAMQQRAIPCIKDPESYFGIG</sequence>
<evidence type="ECO:0000313" key="1">
    <source>
        <dbReference type="EMBL" id="AAI08869.1"/>
    </source>
</evidence>
<reference evidence="1" key="1">
    <citation type="submission" date="2005-11" db="EMBL/GenBank/DDBJ databases">
        <authorList>
            <consortium name="NIH - Xenopus Gene Collection (XGC) project"/>
        </authorList>
    </citation>
    <scope>NUCLEOTIDE SEQUENCE [LARGE SCALE MRNA]</scope>
    <source>
        <tissue evidence="1">Spleen</tissue>
    </source>
</reference>
<proteinExistence type="evidence at transcript level"/>
<organism evidence="1">
    <name type="scientific">Xenopus laevis</name>
    <name type="common">African clawed frog</name>
    <dbReference type="NCBI Taxonomy" id="8355"/>
    <lineage>
        <taxon>Eukaryota</taxon>
        <taxon>Metazoa</taxon>
        <taxon>Chordata</taxon>
        <taxon>Craniata</taxon>
        <taxon>Vertebrata</taxon>
        <taxon>Euteleostomi</taxon>
        <taxon>Amphibia</taxon>
        <taxon>Batrachia</taxon>
        <taxon>Anura</taxon>
        <taxon>Pipoidea</taxon>
        <taxon>Pipidae</taxon>
        <taxon>Xenopodinae</taxon>
        <taxon>Xenopus</taxon>
        <taxon>Xenopus</taxon>
    </lineage>
</organism>
<dbReference type="AlphaFoldDB" id="Q32N29"/>